<protein>
    <submittedName>
        <fullName evidence="5">Transcriptional regulator, MarR family</fullName>
    </submittedName>
</protein>
<dbReference type="SUPFAM" id="SSF46785">
    <property type="entry name" value="Winged helix' DNA-binding domain"/>
    <property type="match status" value="1"/>
</dbReference>
<dbReference type="PANTHER" id="PTHR33164">
    <property type="entry name" value="TRANSCRIPTIONAL REGULATOR, MARR FAMILY"/>
    <property type="match status" value="1"/>
</dbReference>
<evidence type="ECO:0000313" key="6">
    <source>
        <dbReference type="Proteomes" id="UP000001989"/>
    </source>
</evidence>
<keyword evidence="6" id="KW-1185">Reference proteome</keyword>
<keyword evidence="3" id="KW-0804">Transcription</keyword>
<dbReference type="PROSITE" id="PS50995">
    <property type="entry name" value="HTH_MARR_2"/>
    <property type="match status" value="1"/>
</dbReference>
<proteinExistence type="predicted"/>
<reference evidence="5 6" key="1">
    <citation type="journal article" date="2010" name="J. Bacteriol.">
        <title>Genome sequence of the dioxin-mineralizing bacterium Sphingomonas wittichii RW1.</title>
        <authorList>
            <person name="Miller T.R."/>
            <person name="Delcher A.L."/>
            <person name="Salzberg S.L."/>
            <person name="Saunders E."/>
            <person name="Detter J.C."/>
            <person name="Halden R.U."/>
        </authorList>
    </citation>
    <scope>NUCLEOTIDE SEQUENCE [LARGE SCALE GENOMIC DNA]</scope>
    <source>
        <strain evidence="6">DSM 6014 / CCUG 31198 / JCM 15750 / NBRC 105917 / EY 4224 / RW1</strain>
    </source>
</reference>
<dbReference type="SMART" id="SM00347">
    <property type="entry name" value="HTH_MARR"/>
    <property type="match status" value="1"/>
</dbReference>
<dbReference type="InterPro" id="IPR036388">
    <property type="entry name" value="WH-like_DNA-bd_sf"/>
</dbReference>
<evidence type="ECO:0000259" key="4">
    <source>
        <dbReference type="PROSITE" id="PS50995"/>
    </source>
</evidence>
<dbReference type="InterPro" id="IPR036390">
    <property type="entry name" value="WH_DNA-bd_sf"/>
</dbReference>
<dbReference type="Pfam" id="PF12802">
    <property type="entry name" value="MarR_2"/>
    <property type="match status" value="1"/>
</dbReference>
<dbReference type="InterPro" id="IPR039422">
    <property type="entry name" value="MarR/SlyA-like"/>
</dbReference>
<dbReference type="InterPro" id="IPR000835">
    <property type="entry name" value="HTH_MarR-typ"/>
</dbReference>
<gene>
    <name evidence="5" type="ordered locus">Swit_1560</name>
</gene>
<keyword evidence="1" id="KW-0805">Transcription regulation</keyword>
<dbReference type="PROSITE" id="PS01117">
    <property type="entry name" value="HTH_MARR_1"/>
    <property type="match status" value="1"/>
</dbReference>
<dbReference type="GO" id="GO:0006950">
    <property type="term" value="P:response to stress"/>
    <property type="evidence" value="ECO:0007669"/>
    <property type="project" value="TreeGrafter"/>
</dbReference>
<evidence type="ECO:0000256" key="3">
    <source>
        <dbReference type="ARBA" id="ARBA00023163"/>
    </source>
</evidence>
<dbReference type="AlphaFoldDB" id="A0A9J9LDQ7"/>
<dbReference type="GO" id="GO:0003677">
    <property type="term" value="F:DNA binding"/>
    <property type="evidence" value="ECO:0007669"/>
    <property type="project" value="UniProtKB-KW"/>
</dbReference>
<evidence type="ECO:0000256" key="2">
    <source>
        <dbReference type="ARBA" id="ARBA00023125"/>
    </source>
</evidence>
<evidence type="ECO:0000256" key="1">
    <source>
        <dbReference type="ARBA" id="ARBA00023015"/>
    </source>
</evidence>
<evidence type="ECO:0000313" key="5">
    <source>
        <dbReference type="EMBL" id="ABQ67923.1"/>
    </source>
</evidence>
<dbReference type="EMBL" id="CP000699">
    <property type="protein sequence ID" value="ABQ67923.1"/>
    <property type="molecule type" value="Genomic_DNA"/>
</dbReference>
<name>A0A9J9LDQ7_RHIWR</name>
<accession>A0A9J9LDQ7</accession>
<keyword evidence="2" id="KW-0238">DNA-binding</keyword>
<dbReference type="Gene3D" id="1.10.10.10">
    <property type="entry name" value="Winged helix-like DNA-binding domain superfamily/Winged helix DNA-binding domain"/>
    <property type="match status" value="1"/>
</dbReference>
<organism evidence="5 6">
    <name type="scientific">Rhizorhabdus wittichii (strain DSM 6014 / CCUG 31198 / JCM 15750 / NBRC 105917 / EY 4224 / RW1)</name>
    <name type="common">Sphingomonas wittichii</name>
    <dbReference type="NCBI Taxonomy" id="392499"/>
    <lineage>
        <taxon>Bacteria</taxon>
        <taxon>Pseudomonadati</taxon>
        <taxon>Pseudomonadota</taxon>
        <taxon>Alphaproteobacteria</taxon>
        <taxon>Sphingomonadales</taxon>
        <taxon>Sphingomonadaceae</taxon>
        <taxon>Rhizorhabdus</taxon>
    </lineage>
</organism>
<dbReference type="GO" id="GO:0003700">
    <property type="term" value="F:DNA-binding transcription factor activity"/>
    <property type="evidence" value="ECO:0007669"/>
    <property type="project" value="InterPro"/>
</dbReference>
<dbReference type="InterPro" id="IPR023187">
    <property type="entry name" value="Tscrpt_reg_MarR-type_CS"/>
</dbReference>
<dbReference type="PANTHER" id="PTHR33164:SF13">
    <property type="entry name" value="4-HYDROXYPHENYLACETATE CATABOLISM PROTEIN"/>
    <property type="match status" value="1"/>
</dbReference>
<sequence length="163" mass="18337">MKTHPMQPADKPPIFSMSIAGTLLAAREAVMADLRPHLKKNDFTEAQWRVLRAVAEGNCNDQRSVARAALLHPPSVTRILKELAQRGLVERGANETDGRRQIIVATARAREILDEATETNREIVRRYRATFGAERFDRMVSELRDFTATVRSLGADRQDDDIA</sequence>
<feature type="domain" description="HTH marR-type" evidence="4">
    <location>
        <begin position="16"/>
        <end position="155"/>
    </location>
</feature>
<dbReference type="Proteomes" id="UP000001989">
    <property type="component" value="Chromosome"/>
</dbReference>
<dbReference type="KEGG" id="swi:Swit_1560"/>